<gene>
    <name evidence="3" type="ORF">L596_010654</name>
</gene>
<dbReference type="PANTHER" id="PTHR24416">
    <property type="entry name" value="TYROSINE-PROTEIN KINASE RECEPTOR"/>
    <property type="match status" value="1"/>
</dbReference>
<evidence type="ECO:0000256" key="1">
    <source>
        <dbReference type="SAM" id="Phobius"/>
    </source>
</evidence>
<keyword evidence="1" id="KW-0472">Membrane</keyword>
<sequence>MNTSITYAALLLDSAFTASNLQDILGNRENRPKLPTHNVDIVILNTISIAFNDDEIYNRVTENFLSNETNPSHKGNHVIPVKNITDNTDWSQDYGIFSTTSQGSNFSRANPFDRHTHPKTKAGIIIAVSIVAGLILVIFIGTTALMYMWYKRKRIELLKEVHIGDLESSEDSVNWQIQFNDVDIDYENLIGKGSTSKVYRAMLKTIAPLHKVLTTSATSRFSNCPVAVKIPIDNSYEEIVINSKELEAYKVLKYHDNILSCLGWVQVDSRKCLVFDLAIGGDLRKCVMAMRGLPDEEFNEKEFLFIFKEICLGMAYMASCGMSKSATSACAATATRASPTRRPYPSFYLSVGSPLEALVDRVFSEKSDVWSFGVLMYEVFSKGVTPYMALSNAEIVEFLSSGQRLEPTALASEEISLVMLSCWNADVTLRPTFEELVRTFEQTLEKRSEHYGYLMA</sequence>
<dbReference type="GO" id="GO:0005886">
    <property type="term" value="C:plasma membrane"/>
    <property type="evidence" value="ECO:0007669"/>
    <property type="project" value="TreeGrafter"/>
</dbReference>
<dbReference type="Proteomes" id="UP000298663">
    <property type="component" value="Unassembled WGS sequence"/>
</dbReference>
<feature type="domain" description="Protein kinase" evidence="2">
    <location>
        <begin position="184"/>
        <end position="444"/>
    </location>
</feature>
<dbReference type="GO" id="GO:0005524">
    <property type="term" value="F:ATP binding"/>
    <property type="evidence" value="ECO:0007669"/>
    <property type="project" value="InterPro"/>
</dbReference>
<dbReference type="PANTHER" id="PTHR24416:SF611">
    <property type="entry name" value="TYROSINE-PROTEIN KINASE TRANSMEMBRANE RECEPTOR ROR"/>
    <property type="match status" value="1"/>
</dbReference>
<dbReference type="InterPro" id="IPR011009">
    <property type="entry name" value="Kinase-like_dom_sf"/>
</dbReference>
<dbReference type="GO" id="GO:0004714">
    <property type="term" value="F:transmembrane receptor protein tyrosine kinase activity"/>
    <property type="evidence" value="ECO:0007669"/>
    <property type="project" value="TreeGrafter"/>
</dbReference>
<organism evidence="3 4">
    <name type="scientific">Steinernema carpocapsae</name>
    <name type="common">Entomopathogenic nematode</name>
    <dbReference type="NCBI Taxonomy" id="34508"/>
    <lineage>
        <taxon>Eukaryota</taxon>
        <taxon>Metazoa</taxon>
        <taxon>Ecdysozoa</taxon>
        <taxon>Nematoda</taxon>
        <taxon>Chromadorea</taxon>
        <taxon>Rhabditida</taxon>
        <taxon>Tylenchina</taxon>
        <taxon>Panagrolaimomorpha</taxon>
        <taxon>Strongyloidoidea</taxon>
        <taxon>Steinernematidae</taxon>
        <taxon>Steinernema</taxon>
    </lineage>
</organism>
<dbReference type="GO" id="GO:0007169">
    <property type="term" value="P:cell surface receptor protein tyrosine kinase signaling pathway"/>
    <property type="evidence" value="ECO:0007669"/>
    <property type="project" value="TreeGrafter"/>
</dbReference>
<dbReference type="AlphaFoldDB" id="A0A4U5PJ69"/>
<evidence type="ECO:0000259" key="2">
    <source>
        <dbReference type="PROSITE" id="PS50011"/>
    </source>
</evidence>
<accession>A0A4U5PJ69</accession>
<reference evidence="3 4" key="1">
    <citation type="journal article" date="2015" name="Genome Biol.">
        <title>Comparative genomics of Steinernema reveals deeply conserved gene regulatory networks.</title>
        <authorList>
            <person name="Dillman A.R."/>
            <person name="Macchietto M."/>
            <person name="Porter C.F."/>
            <person name="Rogers A."/>
            <person name="Williams B."/>
            <person name="Antoshechkin I."/>
            <person name="Lee M.M."/>
            <person name="Goodwin Z."/>
            <person name="Lu X."/>
            <person name="Lewis E.E."/>
            <person name="Goodrich-Blair H."/>
            <person name="Stock S.P."/>
            <person name="Adams B.J."/>
            <person name="Sternberg P.W."/>
            <person name="Mortazavi A."/>
        </authorList>
    </citation>
    <scope>NUCLEOTIDE SEQUENCE [LARGE SCALE GENOMIC DNA]</scope>
    <source>
        <strain evidence="3 4">ALL</strain>
    </source>
</reference>
<feature type="transmembrane region" description="Helical" evidence="1">
    <location>
        <begin position="124"/>
        <end position="150"/>
    </location>
</feature>
<dbReference type="InterPro" id="IPR050122">
    <property type="entry name" value="RTK"/>
</dbReference>
<dbReference type="PRINTS" id="PR00109">
    <property type="entry name" value="TYRKINASE"/>
</dbReference>
<dbReference type="Gene3D" id="1.10.510.10">
    <property type="entry name" value="Transferase(Phosphotransferase) domain 1"/>
    <property type="match status" value="2"/>
</dbReference>
<dbReference type="STRING" id="34508.A0A4U5PJ69"/>
<keyword evidence="1" id="KW-1133">Transmembrane helix</keyword>
<dbReference type="SUPFAM" id="SSF56112">
    <property type="entry name" value="Protein kinase-like (PK-like)"/>
    <property type="match status" value="1"/>
</dbReference>
<dbReference type="Pfam" id="PF07714">
    <property type="entry name" value="PK_Tyr_Ser-Thr"/>
    <property type="match status" value="2"/>
</dbReference>
<dbReference type="PROSITE" id="PS50011">
    <property type="entry name" value="PROTEIN_KINASE_DOM"/>
    <property type="match status" value="1"/>
</dbReference>
<reference evidence="3 4" key="2">
    <citation type="journal article" date="2019" name="G3 (Bethesda)">
        <title>Hybrid Assembly of the Genome of the Entomopathogenic Nematode Steinernema carpocapsae Identifies the X-Chromosome.</title>
        <authorList>
            <person name="Serra L."/>
            <person name="Macchietto M."/>
            <person name="Macias-Munoz A."/>
            <person name="McGill C.J."/>
            <person name="Rodriguez I.M."/>
            <person name="Rodriguez B."/>
            <person name="Murad R."/>
            <person name="Mortazavi A."/>
        </authorList>
    </citation>
    <scope>NUCLEOTIDE SEQUENCE [LARGE SCALE GENOMIC DNA]</scope>
    <source>
        <strain evidence="3 4">ALL</strain>
    </source>
</reference>
<dbReference type="EMBL" id="AZBU02000002">
    <property type="protein sequence ID" value="TKR96668.1"/>
    <property type="molecule type" value="Genomic_DNA"/>
</dbReference>
<keyword evidence="1" id="KW-0812">Transmembrane</keyword>
<dbReference type="GO" id="GO:0043235">
    <property type="term" value="C:receptor complex"/>
    <property type="evidence" value="ECO:0007669"/>
    <property type="project" value="TreeGrafter"/>
</dbReference>
<evidence type="ECO:0000313" key="3">
    <source>
        <dbReference type="EMBL" id="TKR96668.1"/>
    </source>
</evidence>
<comment type="caution">
    <text evidence="3">The sequence shown here is derived from an EMBL/GenBank/DDBJ whole genome shotgun (WGS) entry which is preliminary data.</text>
</comment>
<proteinExistence type="predicted"/>
<name>A0A4U5PJ69_STECR</name>
<keyword evidence="4" id="KW-1185">Reference proteome</keyword>
<dbReference type="InterPro" id="IPR001245">
    <property type="entry name" value="Ser-Thr/Tyr_kinase_cat_dom"/>
</dbReference>
<dbReference type="InterPro" id="IPR000719">
    <property type="entry name" value="Prot_kinase_dom"/>
</dbReference>
<evidence type="ECO:0000313" key="4">
    <source>
        <dbReference type="Proteomes" id="UP000298663"/>
    </source>
</evidence>
<dbReference type="OrthoDB" id="5804305at2759"/>
<protein>
    <recommendedName>
        <fullName evidence="2">Protein kinase domain-containing protein</fullName>
    </recommendedName>
</protein>